<dbReference type="InterPro" id="IPR022641">
    <property type="entry name" value="CheR_N"/>
</dbReference>
<dbReference type="Gene3D" id="1.10.287.620">
    <property type="entry name" value="Helix Hairpins"/>
    <property type="match status" value="1"/>
</dbReference>
<dbReference type="CDD" id="cd00130">
    <property type="entry name" value="PAS"/>
    <property type="match status" value="1"/>
</dbReference>
<comment type="catalytic activity">
    <reaction evidence="1">
        <text>L-glutamyl-[protein] + S-adenosyl-L-methionine = [protein]-L-glutamate 5-O-methyl ester + S-adenosyl-L-homocysteine</text>
        <dbReference type="Rhea" id="RHEA:24452"/>
        <dbReference type="Rhea" id="RHEA-COMP:10208"/>
        <dbReference type="Rhea" id="RHEA-COMP:10311"/>
        <dbReference type="ChEBI" id="CHEBI:29973"/>
        <dbReference type="ChEBI" id="CHEBI:57856"/>
        <dbReference type="ChEBI" id="CHEBI:59789"/>
        <dbReference type="ChEBI" id="CHEBI:82795"/>
        <dbReference type="EC" id="2.1.1.80"/>
    </reaction>
</comment>
<feature type="active site" evidence="6">
    <location>
        <position position="162"/>
    </location>
</feature>
<feature type="domain" description="PAC" evidence="10">
    <location>
        <begin position="819"/>
        <end position="872"/>
    </location>
</feature>
<dbReference type="PANTHER" id="PTHR24422:SF27">
    <property type="entry name" value="PROTEIN-GLUTAMATE O-METHYLTRANSFERASE"/>
    <property type="match status" value="1"/>
</dbReference>
<dbReference type="Pfam" id="PF13596">
    <property type="entry name" value="PAS_10"/>
    <property type="match status" value="1"/>
</dbReference>
<keyword evidence="3 13" id="KW-0489">Methyltransferase</keyword>
<dbReference type="Proteomes" id="UP000030700">
    <property type="component" value="Unassembled WGS sequence"/>
</dbReference>
<evidence type="ECO:0000259" key="9">
    <source>
        <dbReference type="PROSITE" id="PS50112"/>
    </source>
</evidence>
<dbReference type="InterPro" id="IPR022642">
    <property type="entry name" value="CheR_C"/>
</dbReference>
<evidence type="ECO:0000313" key="13">
    <source>
        <dbReference type="EMBL" id="GAK51089.1"/>
    </source>
</evidence>
<dbReference type="InterPro" id="IPR013656">
    <property type="entry name" value="PAS_4"/>
</dbReference>
<dbReference type="GO" id="GO:0006935">
    <property type="term" value="P:chemotaxis"/>
    <property type="evidence" value="ECO:0007669"/>
    <property type="project" value="UniProtKB-UniRule"/>
</dbReference>
<dbReference type="AlphaFoldDB" id="A0A0S6VZ54"/>
<keyword evidence="5" id="KW-0949">S-adenosyl-L-methionine</keyword>
<dbReference type="PROSITE" id="PS50122">
    <property type="entry name" value="CHEB"/>
    <property type="match status" value="1"/>
</dbReference>
<evidence type="ECO:0000256" key="2">
    <source>
        <dbReference type="ARBA" id="ARBA00012534"/>
    </source>
</evidence>
<dbReference type="InterPro" id="IPR029063">
    <property type="entry name" value="SAM-dependent_MTases_sf"/>
</dbReference>
<name>A0A0S6VZ54_9BACT</name>
<dbReference type="Pfam" id="PF03705">
    <property type="entry name" value="CheR_N"/>
    <property type="match status" value="1"/>
</dbReference>
<evidence type="ECO:0000256" key="3">
    <source>
        <dbReference type="ARBA" id="ARBA00022603"/>
    </source>
</evidence>
<organism evidence="13">
    <name type="scientific">Candidatus Moduliflexus flocculans</name>
    <dbReference type="NCBI Taxonomy" id="1499966"/>
    <lineage>
        <taxon>Bacteria</taxon>
        <taxon>Candidatus Moduliflexota</taxon>
        <taxon>Candidatus Moduliflexia</taxon>
        <taxon>Candidatus Moduliflexales</taxon>
        <taxon>Candidatus Moduliflexaceae</taxon>
    </lineage>
</organism>
<dbReference type="InterPro" id="IPR000014">
    <property type="entry name" value="PAS"/>
</dbReference>
<evidence type="ECO:0000259" key="11">
    <source>
        <dbReference type="PROSITE" id="PS50122"/>
    </source>
</evidence>
<dbReference type="SUPFAM" id="SSF47757">
    <property type="entry name" value="Chemotaxis receptor methyltransferase CheR, N-terminal domain"/>
    <property type="match status" value="1"/>
</dbReference>
<evidence type="ECO:0000256" key="5">
    <source>
        <dbReference type="ARBA" id="ARBA00022691"/>
    </source>
</evidence>
<evidence type="ECO:0000256" key="8">
    <source>
        <dbReference type="SAM" id="MobiDB-lite"/>
    </source>
</evidence>
<evidence type="ECO:0000313" key="14">
    <source>
        <dbReference type="Proteomes" id="UP000030700"/>
    </source>
</evidence>
<dbReference type="InterPro" id="IPR050903">
    <property type="entry name" value="Bact_Chemotaxis_MeTrfase"/>
</dbReference>
<evidence type="ECO:0000256" key="1">
    <source>
        <dbReference type="ARBA" id="ARBA00001541"/>
    </source>
</evidence>
<reference evidence="13" key="1">
    <citation type="journal article" date="2015" name="PeerJ">
        <title>First genomic representation of candidate bacterial phylum KSB3 points to enhanced environmental sensing as a trigger of wastewater bulking.</title>
        <authorList>
            <person name="Sekiguchi Y."/>
            <person name="Ohashi A."/>
            <person name="Parks D.H."/>
            <person name="Yamauchi T."/>
            <person name="Tyson G.W."/>
            <person name="Hugenholtz P."/>
        </authorList>
    </citation>
    <scope>NUCLEOTIDE SEQUENCE [LARGE SCALE GENOMIC DNA]</scope>
</reference>
<dbReference type="PROSITE" id="PS50112">
    <property type="entry name" value="PAS"/>
    <property type="match status" value="1"/>
</dbReference>
<dbReference type="InterPro" id="IPR000700">
    <property type="entry name" value="PAS-assoc_C"/>
</dbReference>
<dbReference type="Pfam" id="PF01739">
    <property type="entry name" value="CheR"/>
    <property type="match status" value="1"/>
</dbReference>
<keyword evidence="4 13" id="KW-0808">Transferase</keyword>
<dbReference type="GO" id="GO:0008983">
    <property type="term" value="F:protein-glutamate O-methyltransferase activity"/>
    <property type="evidence" value="ECO:0007669"/>
    <property type="project" value="UniProtKB-EC"/>
</dbReference>
<dbReference type="SMART" id="SM00138">
    <property type="entry name" value="MeTrc"/>
    <property type="match status" value="1"/>
</dbReference>
<dbReference type="PRINTS" id="PR00996">
    <property type="entry name" value="CHERMTFRASE"/>
</dbReference>
<dbReference type="GO" id="GO:0000156">
    <property type="term" value="F:phosphorelay response regulator activity"/>
    <property type="evidence" value="ECO:0007669"/>
    <property type="project" value="InterPro"/>
</dbReference>
<dbReference type="SMART" id="SM00091">
    <property type="entry name" value="PAS"/>
    <property type="match status" value="3"/>
</dbReference>
<evidence type="ECO:0000256" key="6">
    <source>
        <dbReference type="PROSITE-ProRule" id="PRU00050"/>
    </source>
</evidence>
<feature type="active site" evidence="6">
    <location>
        <position position="42"/>
    </location>
</feature>
<feature type="compositionally biased region" description="Pro residues" evidence="8">
    <location>
        <begin position="11"/>
        <end position="24"/>
    </location>
</feature>
<dbReference type="PROSITE" id="PS50113">
    <property type="entry name" value="PAC"/>
    <property type="match status" value="1"/>
</dbReference>
<feature type="compositionally biased region" description="Basic residues" evidence="8">
    <location>
        <begin position="1"/>
        <end position="10"/>
    </location>
</feature>
<dbReference type="PANTHER" id="PTHR24422">
    <property type="entry name" value="CHEMOTAXIS PROTEIN METHYLTRANSFERASE"/>
    <property type="match status" value="1"/>
</dbReference>
<feature type="active site" evidence="6">
    <location>
        <position position="70"/>
    </location>
</feature>
<evidence type="ECO:0000256" key="4">
    <source>
        <dbReference type="ARBA" id="ARBA00022679"/>
    </source>
</evidence>
<dbReference type="Pfam" id="PF01339">
    <property type="entry name" value="CheB_methylest"/>
    <property type="match status" value="1"/>
</dbReference>
<keyword evidence="7" id="KW-0175">Coiled coil</keyword>
<sequence>MRKKKMKHHTPPQPDVAPSSPPGAPDEKPGDPGFPIIGLGASAGGLEALEQFFANLPPDDRDMAFVIIQHLDPNYKSLMGELLQKYTPLRLLDIQDGMTIEPGCIYLNPPNKNVALLHGVFQLVEPTTSHGLNLPIDSFFRSLAEDQSLNAIGIILSGTGSDGTLGLKALKSAGGMTIVQEERQAAYSGMPRSAIESGIADMVLPVEQMPSAIRRYIEHPYLDLTAKPGAVSENFTNALHKIFTLLRSQTGHDFSNYKETTICRRIERRMALQRIASMSEYVRYLQGSPIEMRSLFDDMLIGVTNFFRDPDVFDALSSAILPDIMRQRDPDAPFRVWVAGCSTGEEAYSLAILLTEIAERLNMRCAIQIFASDLDSRAIEYARNAVYPNSIAADVSPERLRRFFLQEDDTYRIKKQIRELVIFAQQNLIKDPPFSKLDVVSCRNLLIYLKPELQKKILPLFHYTLNPNGLLLLGTSESIGDFTESFAPLDQKHKIFQRRERIVERALLYPIMPFFESTPTMPHINSKQSAEKINFQGAIEKIVIEDYAPPCVIINEKGRVLYFSGRTDKFLEPPSGEAVFDILVMARQGLKPALKDAIQDVAIHKKVARRDGLRVRQNGTLRTVDLVVRPLHEPAFPSGTLLIVFYERSLAETPSPASVHAPDEHGKDATYLEALELELQSTKESLQVTIEELETSNEELKSANEELQSLNEEMQSSNEELKTSKEELQSANEELTTVNTELQHKVNELSRANNDINNLLASTDIATIFLDIHLRIKRFTPAMKTLFNLISADIGRPISDLTSNLLYDDFARDAAATLDSLARKTVDIQSREGRWYSTRIAPYRTTDNIIDGVVVTFVDITDARQRDEALREAEQAQQDARAYAESIVETIREPLLVLDAESKVQSANKAFYRMFCVTPEQTLNRSVYDIGDRQWDIPKLHELLETIIRENSSFDDYEVEHDFPEIGRKTMRLNARRIDRTGDRPPLILLAIEDVTP</sequence>
<proteinExistence type="predicted"/>
<keyword evidence="6" id="KW-0145">Chemotaxis</keyword>
<keyword evidence="14" id="KW-1185">Reference proteome</keyword>
<gene>
    <name evidence="13" type="ORF">U14_02331</name>
</gene>
<dbReference type="EC" id="2.1.1.80" evidence="2"/>
<dbReference type="HOGENOM" id="CLU_000892_0_2_0"/>
<keyword evidence="6" id="KW-0378">Hydrolase</keyword>
<dbReference type="InterPro" id="IPR035909">
    <property type="entry name" value="CheB_C"/>
</dbReference>
<evidence type="ECO:0000256" key="7">
    <source>
        <dbReference type="SAM" id="Coils"/>
    </source>
</evidence>
<dbReference type="Pfam" id="PF08448">
    <property type="entry name" value="PAS_4"/>
    <property type="match status" value="1"/>
</dbReference>
<feature type="coiled-coil region" evidence="7">
    <location>
        <begin position="672"/>
        <end position="762"/>
    </location>
</feature>
<dbReference type="InterPro" id="IPR036804">
    <property type="entry name" value="CheR_N_sf"/>
</dbReference>
<dbReference type="InterPro" id="IPR000673">
    <property type="entry name" value="Sig_transdc_resp-reg_Me-estase"/>
</dbReference>
<dbReference type="SUPFAM" id="SSF53335">
    <property type="entry name" value="S-adenosyl-L-methionine-dependent methyltransferases"/>
    <property type="match status" value="1"/>
</dbReference>
<dbReference type="Gene3D" id="3.40.50.150">
    <property type="entry name" value="Vaccinia Virus protein VP39"/>
    <property type="match status" value="1"/>
</dbReference>
<accession>A0A0S6VZ54</accession>
<dbReference type="EMBL" id="DF820456">
    <property type="protein sequence ID" value="GAK51089.1"/>
    <property type="molecule type" value="Genomic_DNA"/>
</dbReference>
<dbReference type="SUPFAM" id="SSF52738">
    <property type="entry name" value="Methylesterase CheB, C-terminal domain"/>
    <property type="match status" value="1"/>
</dbReference>
<dbReference type="SUPFAM" id="SSF55785">
    <property type="entry name" value="PYP-like sensor domain (PAS domain)"/>
    <property type="match status" value="2"/>
</dbReference>
<dbReference type="Gene3D" id="3.30.450.20">
    <property type="entry name" value="PAS domain"/>
    <property type="match status" value="2"/>
</dbReference>
<dbReference type="Gene3D" id="1.10.155.10">
    <property type="entry name" value="Chemotaxis receptor methyltransferase CheR, N-terminal domain"/>
    <property type="match status" value="1"/>
</dbReference>
<dbReference type="Gene3D" id="3.40.50.180">
    <property type="entry name" value="Methylesterase CheB, C-terminal domain"/>
    <property type="match status" value="1"/>
</dbReference>
<evidence type="ECO:0000259" key="10">
    <source>
        <dbReference type="PROSITE" id="PS50113"/>
    </source>
</evidence>
<dbReference type="GO" id="GO:0032259">
    <property type="term" value="P:methylation"/>
    <property type="evidence" value="ECO:0007669"/>
    <property type="project" value="UniProtKB-KW"/>
</dbReference>
<feature type="domain" description="CheB-type methylesterase" evidence="11">
    <location>
        <begin position="30"/>
        <end position="220"/>
    </location>
</feature>
<feature type="region of interest" description="Disordered" evidence="8">
    <location>
        <begin position="1"/>
        <end position="36"/>
    </location>
</feature>
<dbReference type="CDD" id="cd16434">
    <property type="entry name" value="CheB-CheR_fusion"/>
    <property type="match status" value="1"/>
</dbReference>
<dbReference type="STRING" id="1499966.U14_02331"/>
<dbReference type="InterPro" id="IPR035965">
    <property type="entry name" value="PAS-like_dom_sf"/>
</dbReference>
<dbReference type="GO" id="GO:0005737">
    <property type="term" value="C:cytoplasm"/>
    <property type="evidence" value="ECO:0007669"/>
    <property type="project" value="InterPro"/>
</dbReference>
<evidence type="ECO:0000259" key="12">
    <source>
        <dbReference type="PROSITE" id="PS50123"/>
    </source>
</evidence>
<feature type="domain" description="CheR-type methyltransferase" evidence="12">
    <location>
        <begin position="239"/>
        <end position="509"/>
    </location>
</feature>
<dbReference type="PROSITE" id="PS50123">
    <property type="entry name" value="CHER"/>
    <property type="match status" value="1"/>
</dbReference>
<dbReference type="InterPro" id="IPR000780">
    <property type="entry name" value="CheR_MeTrfase"/>
</dbReference>
<feature type="domain" description="PAS" evidence="9">
    <location>
        <begin position="880"/>
        <end position="930"/>
    </location>
</feature>
<protein>
    <recommendedName>
        <fullName evidence="2">protein-glutamate O-methyltransferase</fullName>
        <ecNumber evidence="2">2.1.1.80</ecNumber>
    </recommendedName>
</protein>
<dbReference type="GO" id="GO:0008984">
    <property type="term" value="F:protein-glutamate methylesterase activity"/>
    <property type="evidence" value="ECO:0007669"/>
    <property type="project" value="InterPro"/>
</dbReference>